<evidence type="ECO:0000256" key="2">
    <source>
        <dbReference type="ARBA" id="ARBA00022475"/>
    </source>
</evidence>
<evidence type="ECO:0000256" key="1">
    <source>
        <dbReference type="ARBA" id="ARBA00004533"/>
    </source>
</evidence>
<accession>A0A1V9DPJ6</accession>
<evidence type="ECO:0000256" key="7">
    <source>
        <dbReference type="SAM" id="Phobius"/>
    </source>
</evidence>
<comment type="subcellular location">
    <subcellularLocation>
        <location evidence="1">Cell inner membrane</location>
    </subcellularLocation>
</comment>
<dbReference type="GO" id="GO:0005886">
    <property type="term" value="C:plasma membrane"/>
    <property type="evidence" value="ECO:0007669"/>
    <property type="project" value="UniProtKB-SubCell"/>
</dbReference>
<protein>
    <submittedName>
        <fullName evidence="9">Paraquat-inducible protein B</fullName>
    </submittedName>
</protein>
<sequence length="547" mass="60590">MTESNHGHAKVDQIKRWSPVWIVPIVTLLIGGWILFYHFSHLGPEVTLFTENAEGIEAGKTTIKSRSVDVGVVEKAELTDDLHHVEITARLNSGMEKLLHGDSVFWVVKPQIGREGVTGLNTLLSGNYIELQPGTKAEPKEQYQLLDAPPLAPPDAKGIRITLDSKKAGQLNAGDPVLFRGYRVGSVETSTFDTDKRMMTYQLFIAAPYDRLVTTNVRFWKDSGIAVDMSASGMRVEMGSLTTLFSGGVSFDVPDGWDLGQAAANHADYHLFDDQRSIQDSLYTNHVDFLMFFTDSIRGLQVGAPVEFRGIRLGTVSQVPFMTESVNQALNNDYRVPVLIRIEPDRFIARLGQDFNLEQHLQDGKKRGLRASLKTGNLLSGSLYIDLDFYDNVPAYKGPNKVAGYEIIPTTSGGLSQIQQKLVAALDKINALPLNNVVTEATGTLKESQRTLREMQGTLKNLNQITASPAMKTLPEDMQQTLRELNRSMKGLQPGSPAYTKLVGDMQRLDQVLRELQPVLKTLNTKSNALVFEAKPGQDPQPKRAKQ</sequence>
<evidence type="ECO:0000256" key="5">
    <source>
        <dbReference type="ARBA" id="ARBA00022989"/>
    </source>
</evidence>
<keyword evidence="3" id="KW-0997">Cell inner membrane</keyword>
<name>A0A1V9DPJ6_9GAMM</name>
<keyword evidence="6 7" id="KW-0472">Membrane</keyword>
<dbReference type="InterPro" id="IPR051800">
    <property type="entry name" value="PqiA-PqiB_transport"/>
</dbReference>
<dbReference type="Proteomes" id="UP000192769">
    <property type="component" value="Unassembled WGS sequence"/>
</dbReference>
<gene>
    <name evidence="9" type="ORF">B2J69_01960</name>
</gene>
<keyword evidence="2" id="KW-1003">Cell membrane</keyword>
<keyword evidence="10" id="KW-1185">Reference proteome</keyword>
<dbReference type="PANTHER" id="PTHR30462:SF2">
    <property type="entry name" value="INTERMEMBRANE TRANSPORT PROTEIN PQIB"/>
    <property type="match status" value="1"/>
</dbReference>
<keyword evidence="4 7" id="KW-0812">Transmembrane</keyword>
<keyword evidence="5 7" id="KW-1133">Transmembrane helix</keyword>
<evidence type="ECO:0000313" key="9">
    <source>
        <dbReference type="EMBL" id="OQP35783.1"/>
    </source>
</evidence>
<dbReference type="RefSeq" id="WP_081135723.1">
    <property type="nucleotide sequence ID" value="NZ_MWUE01000004.1"/>
</dbReference>
<feature type="transmembrane region" description="Helical" evidence="7">
    <location>
        <begin position="20"/>
        <end position="39"/>
    </location>
</feature>
<feature type="domain" description="Mce/MlaD" evidence="8">
    <location>
        <begin position="158"/>
        <end position="223"/>
    </location>
</feature>
<dbReference type="NCBIfam" id="NF008070">
    <property type="entry name" value="PRK10807.1"/>
    <property type="match status" value="1"/>
</dbReference>
<proteinExistence type="predicted"/>
<evidence type="ECO:0000256" key="4">
    <source>
        <dbReference type="ARBA" id="ARBA00022692"/>
    </source>
</evidence>
<evidence type="ECO:0000313" key="10">
    <source>
        <dbReference type="Proteomes" id="UP000192769"/>
    </source>
</evidence>
<dbReference type="AlphaFoldDB" id="A0A1V9DPJ6"/>
<dbReference type="Pfam" id="PF02470">
    <property type="entry name" value="MlaD"/>
    <property type="match status" value="3"/>
</dbReference>
<evidence type="ECO:0000256" key="6">
    <source>
        <dbReference type="ARBA" id="ARBA00023136"/>
    </source>
</evidence>
<evidence type="ECO:0000259" key="8">
    <source>
        <dbReference type="Pfam" id="PF02470"/>
    </source>
</evidence>
<evidence type="ECO:0000256" key="3">
    <source>
        <dbReference type="ARBA" id="ARBA00022519"/>
    </source>
</evidence>
<dbReference type="PANTHER" id="PTHR30462">
    <property type="entry name" value="INTERMEMBRANE TRANSPORT PROTEIN PQIB-RELATED"/>
    <property type="match status" value="1"/>
</dbReference>
<dbReference type="EMBL" id="MWUE01000004">
    <property type="protein sequence ID" value="OQP35783.1"/>
    <property type="molecule type" value="Genomic_DNA"/>
</dbReference>
<organism evidence="9 10">
    <name type="scientific">Pantoea latae</name>
    <dbReference type="NCBI Taxonomy" id="1964541"/>
    <lineage>
        <taxon>Bacteria</taxon>
        <taxon>Pseudomonadati</taxon>
        <taxon>Pseudomonadota</taxon>
        <taxon>Gammaproteobacteria</taxon>
        <taxon>Enterobacterales</taxon>
        <taxon>Erwiniaceae</taxon>
        <taxon>Pantoea</taxon>
    </lineage>
</organism>
<dbReference type="InterPro" id="IPR003399">
    <property type="entry name" value="Mce/MlaD"/>
</dbReference>
<dbReference type="OrthoDB" id="9806984at2"/>
<feature type="domain" description="Mce/MlaD" evidence="8">
    <location>
        <begin position="294"/>
        <end position="389"/>
    </location>
</feature>
<feature type="domain" description="Mce/MlaD" evidence="8">
    <location>
        <begin position="43"/>
        <end position="134"/>
    </location>
</feature>
<reference evidence="9 10" key="1">
    <citation type="submission" date="2017-02" db="EMBL/GenBank/DDBJ databases">
        <title>Whole genome shotgun sequence of Pantoea agglomerans strain AS1 isolated from a cycad, Zamia floridana in Central Florida, USA.</title>
        <authorList>
            <person name="Lata P."/>
            <person name="Govindarajan S."/>
            <person name="Qi F."/>
            <person name="Li J.-L."/>
            <person name="Maurya S.K."/>
            <person name="Sahoo M.K."/>
        </authorList>
    </citation>
    <scope>NUCLEOTIDE SEQUENCE [LARGE SCALE GENOMIC DNA]</scope>
    <source>
        <strain evidence="9 10">AS1</strain>
    </source>
</reference>
<comment type="caution">
    <text evidence="9">The sequence shown here is derived from an EMBL/GenBank/DDBJ whole genome shotgun (WGS) entry which is preliminary data.</text>
</comment>